<dbReference type="SUPFAM" id="SSF52833">
    <property type="entry name" value="Thioredoxin-like"/>
    <property type="match status" value="1"/>
</dbReference>
<evidence type="ECO:0000256" key="1">
    <source>
        <dbReference type="ARBA" id="ARBA00004496"/>
    </source>
</evidence>
<dbReference type="PANTHER" id="PTHR28630:SF31">
    <property type="entry name" value="PEROXIREDOXIN-LIKE 2A"/>
    <property type="match status" value="1"/>
</dbReference>
<feature type="non-terminal residue" evidence="8">
    <location>
        <position position="1"/>
    </location>
</feature>
<dbReference type="EMBL" id="BTSX01000003">
    <property type="protein sequence ID" value="GMS89983.1"/>
    <property type="molecule type" value="Genomic_DNA"/>
</dbReference>
<evidence type="ECO:0000256" key="4">
    <source>
        <dbReference type="ARBA" id="ARBA00023787"/>
    </source>
</evidence>
<dbReference type="PANTHER" id="PTHR28630">
    <property type="match status" value="1"/>
</dbReference>
<name>A0AAV5TAY8_9BILA</name>
<dbReference type="Pfam" id="PF13911">
    <property type="entry name" value="AhpC-TSA_2"/>
    <property type="match status" value="1"/>
</dbReference>
<evidence type="ECO:0000256" key="6">
    <source>
        <dbReference type="ARBA" id="ARBA00032058"/>
    </source>
</evidence>
<dbReference type="Proteomes" id="UP001432027">
    <property type="component" value="Unassembled WGS sequence"/>
</dbReference>
<reference evidence="8" key="1">
    <citation type="submission" date="2023-10" db="EMBL/GenBank/DDBJ databases">
        <title>Genome assembly of Pristionchus species.</title>
        <authorList>
            <person name="Yoshida K."/>
            <person name="Sommer R.J."/>
        </authorList>
    </citation>
    <scope>NUCLEOTIDE SEQUENCE</scope>
    <source>
        <strain evidence="8">RS0144</strain>
    </source>
</reference>
<evidence type="ECO:0000313" key="8">
    <source>
        <dbReference type="EMBL" id="GMS89983.1"/>
    </source>
</evidence>
<evidence type="ECO:0000256" key="7">
    <source>
        <dbReference type="ARBA" id="ARBA00032129"/>
    </source>
</evidence>
<evidence type="ECO:0000256" key="2">
    <source>
        <dbReference type="ARBA" id="ARBA00022490"/>
    </source>
</evidence>
<keyword evidence="3" id="KW-0676">Redox-active center</keyword>
<accession>A0AAV5TAY8</accession>
<comment type="caution">
    <text evidence="8">The sequence shown here is derived from an EMBL/GenBank/DDBJ whole genome shotgun (WGS) entry which is preliminary data.</text>
</comment>
<evidence type="ECO:0000256" key="5">
    <source>
        <dbReference type="ARBA" id="ARBA00023849"/>
    </source>
</evidence>
<gene>
    <name evidence="8" type="ORF">PENTCL1PPCAC_12158</name>
</gene>
<comment type="similarity">
    <text evidence="4">Belongs to the peroxiredoxin-like PRXL2 family. PRXL2A subfamily.</text>
</comment>
<comment type="subcellular location">
    <subcellularLocation>
        <location evidence="1">Cytoplasm</location>
    </subcellularLocation>
</comment>
<keyword evidence="2" id="KW-0963">Cytoplasm</keyword>
<dbReference type="InterPro" id="IPR032801">
    <property type="entry name" value="PXL2A/B/C"/>
</dbReference>
<organism evidence="8 9">
    <name type="scientific">Pristionchus entomophagus</name>
    <dbReference type="NCBI Taxonomy" id="358040"/>
    <lineage>
        <taxon>Eukaryota</taxon>
        <taxon>Metazoa</taxon>
        <taxon>Ecdysozoa</taxon>
        <taxon>Nematoda</taxon>
        <taxon>Chromadorea</taxon>
        <taxon>Rhabditida</taxon>
        <taxon>Rhabditina</taxon>
        <taxon>Diplogasteromorpha</taxon>
        <taxon>Diplogasteroidea</taxon>
        <taxon>Neodiplogasteridae</taxon>
        <taxon>Pristionchus</taxon>
    </lineage>
</organism>
<dbReference type="InterPro" id="IPR036249">
    <property type="entry name" value="Thioredoxin-like_sf"/>
</dbReference>
<evidence type="ECO:0000256" key="3">
    <source>
        <dbReference type="ARBA" id="ARBA00023284"/>
    </source>
</evidence>
<keyword evidence="9" id="KW-1185">Reference proteome</keyword>
<dbReference type="GO" id="GO:0016209">
    <property type="term" value="F:antioxidant activity"/>
    <property type="evidence" value="ECO:0007669"/>
    <property type="project" value="TreeGrafter"/>
</dbReference>
<dbReference type="AlphaFoldDB" id="A0AAV5TAY8"/>
<sequence>SLSGMTPELTFLAVPASALLAAFIYANLPTSYTIGHVKPTIADLKKARVVKIDKERSVDRSKTISADEFLSQPSLVLAVRRPGCILCRREAEHLSKLKTLLDKAGIRLVAVTHQLKGVDAFKPHFDGDVYLDTQRTFFGPHGRWMPIWIGLLRVNLWWYTLLSVKEGLWGDLRGEGRLLGGVYLIADNVLEWSFLEKEWGDKPRIREVKGAVEKFA</sequence>
<feature type="non-terminal residue" evidence="8">
    <location>
        <position position="216"/>
    </location>
</feature>
<dbReference type="GO" id="GO:0005737">
    <property type="term" value="C:cytoplasm"/>
    <property type="evidence" value="ECO:0007669"/>
    <property type="project" value="UniProtKB-SubCell"/>
</dbReference>
<evidence type="ECO:0000313" key="9">
    <source>
        <dbReference type="Proteomes" id="UP001432027"/>
    </source>
</evidence>
<proteinExistence type="inferred from homology"/>
<protein>
    <recommendedName>
        <fullName evidence="5">Peroxiredoxin-like 2A</fullName>
    </recommendedName>
    <alternativeName>
        <fullName evidence="7">Peroxiredoxin-like 2 activated in M-CSF stimulated monocytes</fullName>
    </alternativeName>
    <alternativeName>
        <fullName evidence="6">Redox-regulatory protein FAM213A</fullName>
    </alternativeName>
</protein>